<gene>
    <name evidence="3" type="ORF">O3M35_007744</name>
</gene>
<evidence type="ECO:0000313" key="4">
    <source>
        <dbReference type="Proteomes" id="UP001461498"/>
    </source>
</evidence>
<dbReference type="Proteomes" id="UP001461498">
    <property type="component" value="Unassembled WGS sequence"/>
</dbReference>
<dbReference type="Gene3D" id="3.50.30.50">
    <property type="entry name" value="Putative cyclase"/>
    <property type="match status" value="1"/>
</dbReference>
<dbReference type="PANTHER" id="PTHR31118:SF12">
    <property type="entry name" value="CYCLASE-LIKE PROTEIN 2"/>
    <property type="match status" value="1"/>
</dbReference>
<reference evidence="3 4" key="1">
    <citation type="submission" date="2022-12" db="EMBL/GenBank/DDBJ databases">
        <title>Chromosome-level genome assembly of true bugs.</title>
        <authorList>
            <person name="Ma L."/>
            <person name="Li H."/>
        </authorList>
    </citation>
    <scope>NUCLEOTIDE SEQUENCE [LARGE SCALE GENOMIC DNA]</scope>
    <source>
        <strain evidence="3">Lab_2022b</strain>
    </source>
</reference>
<dbReference type="GO" id="GO:0004061">
    <property type="term" value="F:arylformamidase activity"/>
    <property type="evidence" value="ECO:0007669"/>
    <property type="project" value="InterPro"/>
</dbReference>
<dbReference type="PANTHER" id="PTHR31118">
    <property type="entry name" value="CYCLASE-LIKE PROTEIN 2"/>
    <property type="match status" value="1"/>
</dbReference>
<dbReference type="EMBL" id="JAPXFL010000004">
    <property type="protein sequence ID" value="KAK9507990.1"/>
    <property type="molecule type" value="Genomic_DNA"/>
</dbReference>
<feature type="signal peptide" evidence="2">
    <location>
        <begin position="1"/>
        <end position="20"/>
    </location>
</feature>
<comment type="similarity">
    <text evidence="1">Belongs to the Cyclase 1 superfamily.</text>
</comment>
<keyword evidence="4" id="KW-1185">Reference proteome</keyword>
<evidence type="ECO:0000256" key="1">
    <source>
        <dbReference type="ARBA" id="ARBA00007865"/>
    </source>
</evidence>
<comment type="caution">
    <text evidence="3">The sequence shown here is derived from an EMBL/GenBank/DDBJ whole genome shotgun (WGS) entry which is preliminary data.</text>
</comment>
<dbReference type="SUPFAM" id="SSF102198">
    <property type="entry name" value="Putative cyclase"/>
    <property type="match status" value="1"/>
</dbReference>
<name>A0AAW1DHR3_9HEMI</name>
<dbReference type="Pfam" id="PF04199">
    <property type="entry name" value="Cyclase"/>
    <property type="match status" value="1"/>
</dbReference>
<evidence type="ECO:0000313" key="3">
    <source>
        <dbReference type="EMBL" id="KAK9507990.1"/>
    </source>
</evidence>
<protein>
    <recommendedName>
        <fullName evidence="5">Cyclase</fullName>
    </recommendedName>
</protein>
<evidence type="ECO:0000256" key="2">
    <source>
        <dbReference type="SAM" id="SignalP"/>
    </source>
</evidence>
<dbReference type="GO" id="GO:0019441">
    <property type="term" value="P:L-tryptophan catabolic process to kynurenine"/>
    <property type="evidence" value="ECO:0007669"/>
    <property type="project" value="InterPro"/>
</dbReference>
<keyword evidence="2" id="KW-0732">Signal</keyword>
<dbReference type="InterPro" id="IPR007325">
    <property type="entry name" value="KFase/CYL"/>
</dbReference>
<dbReference type="AlphaFoldDB" id="A0AAW1DHR3"/>
<accession>A0AAW1DHR3</accession>
<sequence>MKIYTAIFLLISTIVVESSAKITPIDLSFGYENDTIYFPGGSPFSWTSKRFGTTESGTSYASFDFQVAEHAGTHIDAPYHFKKDGRTVDKIPLEKLLVNGILINATVETGTNSSYVLPSSKLIEWERENGEIPDNSVVFINFGWSEKFYHDRKQYLGPSDKELKFPALSPEAAQWIAGTKRIVGVGVDTASPDIPGQTSAHVLFANNDMYILENINLATPMPPKFHTIIMPIKLIGGTGGPVRVVAFINT</sequence>
<dbReference type="InterPro" id="IPR037175">
    <property type="entry name" value="KFase_sf"/>
</dbReference>
<proteinExistence type="inferred from homology"/>
<organism evidence="3 4">
    <name type="scientific">Rhynocoris fuscipes</name>
    <dbReference type="NCBI Taxonomy" id="488301"/>
    <lineage>
        <taxon>Eukaryota</taxon>
        <taxon>Metazoa</taxon>
        <taxon>Ecdysozoa</taxon>
        <taxon>Arthropoda</taxon>
        <taxon>Hexapoda</taxon>
        <taxon>Insecta</taxon>
        <taxon>Pterygota</taxon>
        <taxon>Neoptera</taxon>
        <taxon>Paraneoptera</taxon>
        <taxon>Hemiptera</taxon>
        <taxon>Heteroptera</taxon>
        <taxon>Panheteroptera</taxon>
        <taxon>Cimicomorpha</taxon>
        <taxon>Reduviidae</taxon>
        <taxon>Harpactorinae</taxon>
        <taxon>Harpactorini</taxon>
        <taxon>Rhynocoris</taxon>
    </lineage>
</organism>
<evidence type="ECO:0008006" key="5">
    <source>
        <dbReference type="Google" id="ProtNLM"/>
    </source>
</evidence>
<feature type="chain" id="PRO_5043822262" description="Cyclase" evidence="2">
    <location>
        <begin position="21"/>
        <end position="250"/>
    </location>
</feature>